<name>A0ABT3RAT5_9BACT</name>
<evidence type="ECO:0000313" key="3">
    <source>
        <dbReference type="Proteomes" id="UP001207228"/>
    </source>
</evidence>
<protein>
    <recommendedName>
        <fullName evidence="4">DUF3139 domain-containing protein</fullName>
    </recommendedName>
</protein>
<comment type="caution">
    <text evidence="2">The sequence shown here is derived from an EMBL/GenBank/DDBJ whole genome shotgun (WGS) entry which is preliminary data.</text>
</comment>
<evidence type="ECO:0008006" key="4">
    <source>
        <dbReference type="Google" id="ProtNLM"/>
    </source>
</evidence>
<dbReference type="Proteomes" id="UP001207228">
    <property type="component" value="Unassembled WGS sequence"/>
</dbReference>
<keyword evidence="1" id="KW-1133">Transmembrane helix</keyword>
<sequence length="105" mass="12650">MKKRTKIVVLLSVGLVFLFSGFLYLSLHTMEIEDHYGDLQHFYYQSKDGDIIINHESKKFGLIEKDSRRIYIVDNRKEKVDLYNWVYIYNDFQESKVEVFRSDTK</sequence>
<organism evidence="2 3">
    <name type="scientific">Pontibacter anaerobius</name>
    <dbReference type="NCBI Taxonomy" id="2993940"/>
    <lineage>
        <taxon>Bacteria</taxon>
        <taxon>Pseudomonadati</taxon>
        <taxon>Bacteroidota</taxon>
        <taxon>Cytophagia</taxon>
        <taxon>Cytophagales</taxon>
        <taxon>Hymenobacteraceae</taxon>
        <taxon>Pontibacter</taxon>
    </lineage>
</organism>
<keyword evidence="1" id="KW-0472">Membrane</keyword>
<gene>
    <name evidence="2" type="ORF">OO017_03370</name>
</gene>
<accession>A0ABT3RAT5</accession>
<evidence type="ECO:0000256" key="1">
    <source>
        <dbReference type="SAM" id="Phobius"/>
    </source>
</evidence>
<dbReference type="EMBL" id="JAPFQO010000002">
    <property type="protein sequence ID" value="MCX2738974.1"/>
    <property type="molecule type" value="Genomic_DNA"/>
</dbReference>
<evidence type="ECO:0000313" key="2">
    <source>
        <dbReference type="EMBL" id="MCX2738974.1"/>
    </source>
</evidence>
<feature type="transmembrane region" description="Helical" evidence="1">
    <location>
        <begin position="7"/>
        <end position="27"/>
    </location>
</feature>
<keyword evidence="1" id="KW-0812">Transmembrane</keyword>
<reference evidence="2 3" key="1">
    <citation type="submission" date="2022-11" db="EMBL/GenBank/DDBJ databases">
        <title>The characterization of three novel Bacteroidetes species and genomic analysis of their roles in tidal elemental geochemical cycles.</title>
        <authorList>
            <person name="Ma K.-J."/>
        </authorList>
    </citation>
    <scope>NUCLEOTIDE SEQUENCE [LARGE SCALE GENOMIC DNA]</scope>
    <source>
        <strain evidence="2 3">M82</strain>
    </source>
</reference>
<proteinExistence type="predicted"/>
<keyword evidence="3" id="KW-1185">Reference proteome</keyword>
<dbReference type="RefSeq" id="WP_266051032.1">
    <property type="nucleotide sequence ID" value="NZ_JAPFQO010000002.1"/>
</dbReference>